<evidence type="ECO:0000256" key="1">
    <source>
        <dbReference type="ARBA" id="ARBA00008775"/>
    </source>
</evidence>
<comment type="caution">
    <text evidence="4">The sequence shown here is derived from an EMBL/GenBank/DDBJ whole genome shotgun (WGS) entry which is preliminary data.</text>
</comment>
<evidence type="ECO:0000259" key="3">
    <source>
        <dbReference type="Pfam" id="PF02342"/>
    </source>
</evidence>
<dbReference type="GO" id="GO:0046690">
    <property type="term" value="P:response to tellurium ion"/>
    <property type="evidence" value="ECO:0007669"/>
    <property type="project" value="UniProtKB-KW"/>
</dbReference>
<dbReference type="PANTHER" id="PTHR32097">
    <property type="entry name" value="CAMP-BINDING PROTEIN 1-RELATED"/>
    <property type="match status" value="1"/>
</dbReference>
<name>A0A031K5Q7_9SPHN</name>
<dbReference type="EMBL" id="JFYZ01000001">
    <property type="protein sequence ID" value="EZP84318.1"/>
    <property type="molecule type" value="Genomic_DNA"/>
</dbReference>
<dbReference type="InterPro" id="IPR051324">
    <property type="entry name" value="Stress/Tellurium_Resist"/>
</dbReference>
<sequence>MAVSLVKGGNVSLSKEAPGLTSVTVGLGWDVRRTDGDAFDLDASAFILGQNEKVISDAHFIFYNNKTSPDGSVVYGGDNRTGDGAGDDETIKIDFSRLPAEVKKVVIAVTIHEGAEKRQNFGSVSNAYARVVNDADGKELARYDLSEDSSTNAAMIFVELYRGPQGDIKVKAVGEGWQSGLAGLAGGMGVNLG</sequence>
<dbReference type="PATRIC" id="fig|158500.4.peg.71"/>
<dbReference type="Proteomes" id="UP000024329">
    <property type="component" value="Unassembled WGS sequence"/>
</dbReference>
<evidence type="ECO:0000313" key="4">
    <source>
        <dbReference type="EMBL" id="EZP84318.1"/>
    </source>
</evidence>
<comment type="similarity">
    <text evidence="1">Belongs to the CAPAB/TerDEXZ family.</text>
</comment>
<dbReference type="AlphaFoldDB" id="A0A031K5Q7"/>
<dbReference type="PANTHER" id="PTHR32097:SF4">
    <property type="entry name" value="GENERAL STRESS PROTEIN 16U"/>
    <property type="match status" value="1"/>
</dbReference>
<proteinExistence type="inferred from homology"/>
<reference evidence="4 5" key="1">
    <citation type="submission" date="2014-03" db="EMBL/GenBank/DDBJ databases">
        <title>Whole genome sequence of Novosphingobium resinovorum KF1.</title>
        <authorList>
            <person name="Gan H.M."/>
            <person name="Gan H.Y."/>
            <person name="Chew T.H."/>
            <person name="Savka M.A."/>
        </authorList>
    </citation>
    <scope>NUCLEOTIDE SEQUENCE [LARGE SCALE GENOMIC DNA]</scope>
    <source>
        <strain evidence="4 5">KF1</strain>
    </source>
</reference>
<dbReference type="Pfam" id="PF02342">
    <property type="entry name" value="TerD"/>
    <property type="match status" value="1"/>
</dbReference>
<dbReference type="eggNOG" id="COG2310">
    <property type="taxonomic scope" value="Bacteria"/>
</dbReference>
<protein>
    <submittedName>
        <fullName evidence="4">Bacterial stress family protein</fullName>
    </submittedName>
</protein>
<dbReference type="CDD" id="cd06974">
    <property type="entry name" value="TerD_like"/>
    <property type="match status" value="1"/>
</dbReference>
<organism evidence="4 5">
    <name type="scientific">Novosphingobium resinovorum</name>
    <dbReference type="NCBI Taxonomy" id="158500"/>
    <lineage>
        <taxon>Bacteria</taxon>
        <taxon>Pseudomonadati</taxon>
        <taxon>Pseudomonadota</taxon>
        <taxon>Alphaproteobacteria</taxon>
        <taxon>Sphingomonadales</taxon>
        <taxon>Sphingomonadaceae</taxon>
        <taxon>Novosphingobium</taxon>
    </lineage>
</organism>
<dbReference type="Gene3D" id="2.60.60.30">
    <property type="entry name" value="sav2460 like domains"/>
    <property type="match status" value="1"/>
</dbReference>
<feature type="domain" description="TerD" evidence="3">
    <location>
        <begin position="1"/>
        <end position="185"/>
    </location>
</feature>
<gene>
    <name evidence="4" type="ORF">BV97_00069</name>
</gene>
<dbReference type="InterPro" id="IPR003325">
    <property type="entry name" value="TerD"/>
</dbReference>
<evidence type="ECO:0000313" key="5">
    <source>
        <dbReference type="Proteomes" id="UP000024329"/>
    </source>
</evidence>
<dbReference type="RefSeq" id="WP_036522425.1">
    <property type="nucleotide sequence ID" value="NZ_JFYZ01000001.1"/>
</dbReference>
<accession>A0A031K5Q7</accession>
<evidence type="ECO:0000256" key="2">
    <source>
        <dbReference type="ARBA" id="ARBA00022686"/>
    </source>
</evidence>
<keyword evidence="2" id="KW-0778">Tellurium resistance</keyword>